<evidence type="ECO:0000256" key="5">
    <source>
        <dbReference type="ARBA" id="ARBA00022692"/>
    </source>
</evidence>
<sequence length="111" mass="13049">MTNVTNSSNYIWDYEYYYDYLDPVAVDERQLKANKYSIVIAFWVGLSAFVGFILLMLMHMSRSSTAPMQNRSTRTFSWKQCLFVNQEVNHQPSQQVLSVTCEHEADHRNQI</sequence>
<name>A0AAD8DJA8_ACIOX</name>
<organism evidence="10 11">
    <name type="scientific">Acipenser oxyrinchus oxyrinchus</name>
    <dbReference type="NCBI Taxonomy" id="40147"/>
    <lineage>
        <taxon>Eukaryota</taxon>
        <taxon>Metazoa</taxon>
        <taxon>Chordata</taxon>
        <taxon>Craniata</taxon>
        <taxon>Vertebrata</taxon>
        <taxon>Euteleostomi</taxon>
        <taxon>Actinopterygii</taxon>
        <taxon>Chondrostei</taxon>
        <taxon>Acipenseriformes</taxon>
        <taxon>Acipenseridae</taxon>
        <taxon>Acipenser</taxon>
    </lineage>
</organism>
<keyword evidence="4" id="KW-1003">Cell membrane</keyword>
<dbReference type="Proteomes" id="UP001230051">
    <property type="component" value="Unassembled WGS sequence"/>
</dbReference>
<dbReference type="GO" id="GO:0005789">
    <property type="term" value="C:endoplasmic reticulum membrane"/>
    <property type="evidence" value="ECO:0007669"/>
    <property type="project" value="UniProtKB-SubCell"/>
</dbReference>
<comment type="caution">
    <text evidence="10">The sequence shown here is derived from an EMBL/GenBank/DDBJ whole genome shotgun (WGS) entry which is preliminary data.</text>
</comment>
<dbReference type="GO" id="GO:0070996">
    <property type="term" value="F:type 1 melanocortin receptor binding"/>
    <property type="evidence" value="ECO:0007669"/>
    <property type="project" value="TreeGrafter"/>
</dbReference>
<dbReference type="GO" id="GO:0031780">
    <property type="term" value="F:corticotropin hormone receptor binding"/>
    <property type="evidence" value="ECO:0007669"/>
    <property type="project" value="TreeGrafter"/>
</dbReference>
<evidence type="ECO:0000256" key="6">
    <source>
        <dbReference type="ARBA" id="ARBA00022824"/>
    </source>
</evidence>
<dbReference type="GO" id="GO:0005886">
    <property type="term" value="C:plasma membrane"/>
    <property type="evidence" value="ECO:0007669"/>
    <property type="project" value="UniProtKB-SubCell"/>
</dbReference>
<dbReference type="PANTHER" id="PTHR28675">
    <property type="entry name" value="MELANOCORTIN-2 RECEPTOR ACCESSORY PROTEIN 2"/>
    <property type="match status" value="1"/>
</dbReference>
<accession>A0AAD8DJA8</accession>
<evidence type="ECO:0000256" key="2">
    <source>
        <dbReference type="ARBA" id="ARBA00004389"/>
    </source>
</evidence>
<evidence type="ECO:0000313" key="10">
    <source>
        <dbReference type="EMBL" id="KAK1169599.1"/>
    </source>
</evidence>
<dbReference type="GO" id="GO:0031782">
    <property type="term" value="F:type 4 melanocortin receptor binding"/>
    <property type="evidence" value="ECO:0007669"/>
    <property type="project" value="TreeGrafter"/>
</dbReference>
<evidence type="ECO:0000256" key="7">
    <source>
        <dbReference type="ARBA" id="ARBA00022989"/>
    </source>
</evidence>
<comment type="similarity">
    <text evidence="3">Belongs to the MRAP family.</text>
</comment>
<evidence type="ECO:0000256" key="3">
    <source>
        <dbReference type="ARBA" id="ARBA00010063"/>
    </source>
</evidence>
<keyword evidence="11" id="KW-1185">Reference proteome</keyword>
<dbReference type="PANTHER" id="PTHR28675:SF2">
    <property type="entry name" value="MELANOCORTIN-2 RECEPTOR ACCESSORY PROTEIN"/>
    <property type="match status" value="1"/>
</dbReference>
<evidence type="ECO:0000256" key="8">
    <source>
        <dbReference type="ARBA" id="ARBA00023136"/>
    </source>
</evidence>
<evidence type="ECO:0000256" key="1">
    <source>
        <dbReference type="ARBA" id="ARBA00004162"/>
    </source>
</evidence>
<protein>
    <submittedName>
        <fullName evidence="10">Melanocortin-2 receptor accessory protein</fullName>
    </submittedName>
</protein>
<feature type="transmembrane region" description="Helical" evidence="9">
    <location>
        <begin position="36"/>
        <end position="58"/>
    </location>
</feature>
<keyword evidence="7 9" id="KW-1133">Transmembrane helix</keyword>
<keyword evidence="10" id="KW-0675">Receptor</keyword>
<evidence type="ECO:0000256" key="9">
    <source>
        <dbReference type="SAM" id="Phobius"/>
    </source>
</evidence>
<evidence type="ECO:0000313" key="11">
    <source>
        <dbReference type="Proteomes" id="UP001230051"/>
    </source>
</evidence>
<dbReference type="GO" id="GO:0106070">
    <property type="term" value="P:regulation of adenylate cyclase-activating G protein-coupled receptor signaling pathway"/>
    <property type="evidence" value="ECO:0007669"/>
    <property type="project" value="TreeGrafter"/>
</dbReference>
<dbReference type="AlphaFoldDB" id="A0AAD8DJA8"/>
<keyword evidence="6" id="KW-0256">Endoplasmic reticulum</keyword>
<dbReference type="GO" id="GO:0031783">
    <property type="term" value="F:type 5 melanocortin receptor binding"/>
    <property type="evidence" value="ECO:0007669"/>
    <property type="project" value="TreeGrafter"/>
</dbReference>
<dbReference type="Pfam" id="PF15183">
    <property type="entry name" value="MRAP"/>
    <property type="match status" value="1"/>
</dbReference>
<comment type="subcellular location">
    <subcellularLocation>
        <location evidence="1">Cell membrane</location>
        <topology evidence="1">Single-pass membrane protein</topology>
    </subcellularLocation>
    <subcellularLocation>
        <location evidence="2">Endoplasmic reticulum membrane</location>
        <topology evidence="2">Single-pass membrane protein</topology>
    </subcellularLocation>
</comment>
<reference evidence="10" key="1">
    <citation type="submission" date="2022-02" db="EMBL/GenBank/DDBJ databases">
        <title>Atlantic sturgeon de novo genome assembly.</title>
        <authorList>
            <person name="Stock M."/>
            <person name="Klopp C."/>
            <person name="Guiguen Y."/>
            <person name="Cabau C."/>
            <person name="Parinello H."/>
            <person name="Santidrian Yebra-Pimentel E."/>
            <person name="Kuhl H."/>
            <person name="Dirks R.P."/>
            <person name="Guessner J."/>
            <person name="Wuertz S."/>
            <person name="Du K."/>
            <person name="Schartl M."/>
        </authorList>
    </citation>
    <scope>NUCLEOTIDE SEQUENCE</scope>
    <source>
        <strain evidence="10">STURGEONOMICS-FGT-2020</strain>
        <tissue evidence="10">Whole blood</tissue>
    </source>
</reference>
<dbReference type="GO" id="GO:0031781">
    <property type="term" value="F:type 3 melanocortin receptor binding"/>
    <property type="evidence" value="ECO:0007669"/>
    <property type="project" value="TreeGrafter"/>
</dbReference>
<gene>
    <name evidence="10" type="primary">MRAP</name>
    <name evidence="10" type="ORF">AOXY_G8430</name>
</gene>
<dbReference type="GO" id="GO:0072659">
    <property type="term" value="P:protein localization to plasma membrane"/>
    <property type="evidence" value="ECO:0007669"/>
    <property type="project" value="TreeGrafter"/>
</dbReference>
<dbReference type="EMBL" id="JAGXEW010000007">
    <property type="protein sequence ID" value="KAK1169599.1"/>
    <property type="molecule type" value="Genomic_DNA"/>
</dbReference>
<dbReference type="GO" id="GO:0030545">
    <property type="term" value="F:signaling receptor regulator activity"/>
    <property type="evidence" value="ECO:0007669"/>
    <property type="project" value="TreeGrafter"/>
</dbReference>
<proteinExistence type="inferred from homology"/>
<evidence type="ECO:0000256" key="4">
    <source>
        <dbReference type="ARBA" id="ARBA00022475"/>
    </source>
</evidence>
<keyword evidence="8 9" id="KW-0472">Membrane</keyword>
<keyword evidence="5 9" id="KW-0812">Transmembrane</keyword>
<dbReference type="InterPro" id="IPR028111">
    <property type="entry name" value="MRAP"/>
</dbReference>